<feature type="repeat" description="Solcar" evidence="4">
    <location>
        <begin position="132"/>
        <end position="219"/>
    </location>
</feature>
<evidence type="ECO:0000256" key="6">
    <source>
        <dbReference type="SAM" id="Phobius"/>
    </source>
</evidence>
<comment type="similarity">
    <text evidence="5">Belongs to the mitochondrial carrier (TC 2.A.29) family.</text>
</comment>
<feature type="repeat" description="Solcar" evidence="4">
    <location>
        <begin position="11"/>
        <end position="106"/>
    </location>
</feature>
<dbReference type="PANTHER" id="PTHR46080">
    <property type="entry name" value="MITOCHONDRIAL SUBSTRATE CARRIER FAMILY PROTEIN J"/>
    <property type="match status" value="1"/>
</dbReference>
<feature type="transmembrane region" description="Helical" evidence="6">
    <location>
        <begin position="15"/>
        <end position="36"/>
    </location>
</feature>
<dbReference type="InterPro" id="IPR023395">
    <property type="entry name" value="MCP_dom_sf"/>
</dbReference>
<evidence type="ECO:0000256" key="2">
    <source>
        <dbReference type="ARBA" id="ARBA00022692"/>
    </source>
</evidence>
<feature type="transmembrane region" description="Helical" evidence="6">
    <location>
        <begin position="190"/>
        <end position="211"/>
    </location>
</feature>
<sequence>MKKPIEWSEIDQTRFYTIGTGVYSVLTAMLHPLSVVKIRQQSLHQSRSNASEMTKHAAHQSSSSFRNIIQSRAGVYGLFRGLPVVLTCAVPARAVYIGTLETSREYIAQLLKREKDHQSSILNTFHISDSIIASASSGLAGGIAAVSAQVLIVPMDVISQRQIVQCLDEEHAIGVRELVRDITRVEGLRGLYRGFALSLFGSLPGGAAWWATYGGCQHELHSLFDNAPSAANYPNLQWFSIHLFSCVSAAIASATLTQPLDVIKTRLQVASGTSSPSFEKIALDLMRENGNVMSNLYRGYLPRITHISLWGTVLSGAYEYLKYISRVEQPAASVGTHAAPVKGLMAA</sequence>
<accession>A0A7S2K6N5</accession>
<keyword evidence="2 4" id="KW-0812">Transmembrane</keyword>
<dbReference type="Pfam" id="PF00153">
    <property type="entry name" value="Mito_carr"/>
    <property type="match status" value="3"/>
</dbReference>
<protein>
    <recommendedName>
        <fullName evidence="8">Mitochondrial carrier protein</fullName>
    </recommendedName>
</protein>
<dbReference type="Gene3D" id="1.50.40.10">
    <property type="entry name" value="Mitochondrial carrier domain"/>
    <property type="match status" value="1"/>
</dbReference>
<evidence type="ECO:0000256" key="5">
    <source>
        <dbReference type="RuleBase" id="RU000488"/>
    </source>
</evidence>
<keyword evidence="5" id="KW-0813">Transport</keyword>
<keyword evidence="6" id="KW-1133">Transmembrane helix</keyword>
<dbReference type="PANTHER" id="PTHR46080:SF3">
    <property type="entry name" value="MITOCHONDRIAL SUBSTRATE CARRIER FAMILY PROTEIN"/>
    <property type="match status" value="1"/>
</dbReference>
<organism evidence="7">
    <name type="scientific">Leptocylindrus danicus</name>
    <dbReference type="NCBI Taxonomy" id="163516"/>
    <lineage>
        <taxon>Eukaryota</taxon>
        <taxon>Sar</taxon>
        <taxon>Stramenopiles</taxon>
        <taxon>Ochrophyta</taxon>
        <taxon>Bacillariophyta</taxon>
        <taxon>Coscinodiscophyceae</taxon>
        <taxon>Chaetocerotophycidae</taxon>
        <taxon>Leptocylindrales</taxon>
        <taxon>Leptocylindraceae</taxon>
        <taxon>Leptocylindrus</taxon>
    </lineage>
</organism>
<dbReference type="SUPFAM" id="SSF103506">
    <property type="entry name" value="Mitochondrial carrier"/>
    <property type="match status" value="1"/>
</dbReference>
<dbReference type="GO" id="GO:0016020">
    <property type="term" value="C:membrane"/>
    <property type="evidence" value="ECO:0007669"/>
    <property type="project" value="UniProtKB-SubCell"/>
</dbReference>
<comment type="subcellular location">
    <subcellularLocation>
        <location evidence="1">Membrane</location>
        <topology evidence="1">Multi-pass membrane protein</topology>
    </subcellularLocation>
</comment>
<dbReference type="AlphaFoldDB" id="A0A7S2K6N5"/>
<name>A0A7S2K6N5_9STRA</name>
<dbReference type="EMBL" id="HBGY01009812">
    <property type="protein sequence ID" value="CAD9567949.1"/>
    <property type="molecule type" value="Transcribed_RNA"/>
</dbReference>
<evidence type="ECO:0000256" key="4">
    <source>
        <dbReference type="PROSITE-ProRule" id="PRU00282"/>
    </source>
</evidence>
<evidence type="ECO:0000313" key="7">
    <source>
        <dbReference type="EMBL" id="CAD9567949.1"/>
    </source>
</evidence>
<keyword evidence="3 4" id="KW-0472">Membrane</keyword>
<evidence type="ECO:0000256" key="1">
    <source>
        <dbReference type="ARBA" id="ARBA00004141"/>
    </source>
</evidence>
<feature type="repeat" description="Solcar" evidence="4">
    <location>
        <begin position="240"/>
        <end position="324"/>
    </location>
</feature>
<proteinExistence type="inferred from homology"/>
<gene>
    <name evidence="7" type="ORF">LDAN0321_LOCUS6184</name>
</gene>
<evidence type="ECO:0008006" key="8">
    <source>
        <dbReference type="Google" id="ProtNLM"/>
    </source>
</evidence>
<feature type="transmembrane region" description="Helical" evidence="6">
    <location>
        <begin position="236"/>
        <end position="256"/>
    </location>
</feature>
<evidence type="ECO:0000256" key="3">
    <source>
        <dbReference type="ARBA" id="ARBA00023136"/>
    </source>
</evidence>
<reference evidence="7" key="1">
    <citation type="submission" date="2021-01" db="EMBL/GenBank/DDBJ databases">
        <authorList>
            <person name="Corre E."/>
            <person name="Pelletier E."/>
            <person name="Niang G."/>
            <person name="Scheremetjew M."/>
            <person name="Finn R."/>
            <person name="Kale V."/>
            <person name="Holt S."/>
            <person name="Cochrane G."/>
            <person name="Meng A."/>
            <person name="Brown T."/>
            <person name="Cohen L."/>
        </authorList>
    </citation>
    <scope>NUCLEOTIDE SEQUENCE</scope>
    <source>
        <strain evidence="7">B650</strain>
    </source>
</reference>
<dbReference type="InterPro" id="IPR018108">
    <property type="entry name" value="MCP_transmembrane"/>
</dbReference>
<dbReference type="PROSITE" id="PS50920">
    <property type="entry name" value="SOLCAR"/>
    <property type="match status" value="3"/>
</dbReference>